<dbReference type="SUPFAM" id="SSF51735">
    <property type="entry name" value="NAD(P)-binding Rossmann-fold domains"/>
    <property type="match status" value="1"/>
</dbReference>
<keyword evidence="2" id="KW-0520">NAD</keyword>
<evidence type="ECO:0000256" key="2">
    <source>
        <dbReference type="ARBA" id="ARBA00023027"/>
    </source>
</evidence>
<accession>A0A9D5JYV2</accession>
<dbReference type="GO" id="GO:0051287">
    <property type="term" value="F:NAD binding"/>
    <property type="evidence" value="ECO:0007669"/>
    <property type="project" value="InterPro"/>
</dbReference>
<protein>
    <submittedName>
        <fullName evidence="4">D-2-hydroxyacid dehydrogenase</fullName>
    </submittedName>
</protein>
<dbReference type="PANTHER" id="PTHR43333:SF1">
    <property type="entry name" value="D-ISOMER SPECIFIC 2-HYDROXYACID DEHYDROGENASE NAD-BINDING DOMAIN-CONTAINING PROTEIN"/>
    <property type="match status" value="1"/>
</dbReference>
<evidence type="ECO:0000256" key="1">
    <source>
        <dbReference type="ARBA" id="ARBA00023002"/>
    </source>
</evidence>
<dbReference type="FunFam" id="3.40.50.720:FF:000363">
    <property type="entry name" value="D-isomer specific 2-hydroxyacid dehydrogenase"/>
    <property type="match status" value="1"/>
</dbReference>
<evidence type="ECO:0000259" key="3">
    <source>
        <dbReference type="Pfam" id="PF02826"/>
    </source>
</evidence>
<proteinExistence type="predicted"/>
<dbReference type="GO" id="GO:0016491">
    <property type="term" value="F:oxidoreductase activity"/>
    <property type="evidence" value="ECO:0007669"/>
    <property type="project" value="UniProtKB-KW"/>
</dbReference>
<evidence type="ECO:0000313" key="5">
    <source>
        <dbReference type="Proteomes" id="UP000649604"/>
    </source>
</evidence>
<reference evidence="4" key="1">
    <citation type="submission" date="2019-11" db="EMBL/GenBank/DDBJ databases">
        <title>Microbial mats filling the niche in hypersaline microbial mats.</title>
        <authorList>
            <person name="Wong H.L."/>
            <person name="Macleod F.I."/>
            <person name="White R.A. III"/>
            <person name="Burns B.P."/>
        </authorList>
    </citation>
    <scope>NUCLEOTIDE SEQUENCE</scope>
    <source>
        <strain evidence="4">Rbin_158</strain>
    </source>
</reference>
<dbReference type="InterPro" id="IPR036291">
    <property type="entry name" value="NAD(P)-bd_dom_sf"/>
</dbReference>
<dbReference type="Proteomes" id="UP000649604">
    <property type="component" value="Unassembled WGS sequence"/>
</dbReference>
<dbReference type="CDD" id="cd05300">
    <property type="entry name" value="2-Hacid_dh_1"/>
    <property type="match status" value="1"/>
</dbReference>
<sequence length="315" mass="35893">MTAQNTLLILTQDADRYAELLKPFALPDLEFVACDSLEAAERYIDQCNIILGAPPLTAPLLDQATRLEWVQSTYAGVEAFLYPQRRSDYVLTGVKGVFEFLISEYVFGYILARERHLFETFQQQQQKIWQKTPYQSLQGKLLGICGLGTLGRHLAHTAKVFGMNVWGYKRSPVHLPEVERIFTATEFQEFLAQPDYVVITLPSTPETQHLFDDAAFQAMKPSAMLINVGRGQIVSEQALIHALTQQRIHGAVLDVFEEEPLPPESPLWTLPNVLITPHNAAFSFPEDIVQIFCDNYRRFVNHEPLLYEVDFQKGY</sequence>
<dbReference type="Pfam" id="PF02826">
    <property type="entry name" value="2-Hacid_dh_C"/>
    <property type="match status" value="1"/>
</dbReference>
<dbReference type="EMBL" id="WJJP01000619">
    <property type="protein sequence ID" value="MBD3326695.1"/>
    <property type="molecule type" value="Genomic_DNA"/>
</dbReference>
<dbReference type="InterPro" id="IPR006140">
    <property type="entry name" value="D-isomer_DH_NAD-bd"/>
</dbReference>
<gene>
    <name evidence="4" type="ORF">GF339_19075</name>
</gene>
<comment type="caution">
    <text evidence="4">The sequence shown here is derived from an EMBL/GenBank/DDBJ whole genome shotgun (WGS) entry which is preliminary data.</text>
</comment>
<dbReference type="Gene3D" id="3.40.50.720">
    <property type="entry name" value="NAD(P)-binding Rossmann-like Domain"/>
    <property type="match status" value="2"/>
</dbReference>
<feature type="domain" description="D-isomer specific 2-hydroxyacid dehydrogenase NAD-binding" evidence="3">
    <location>
        <begin position="108"/>
        <end position="280"/>
    </location>
</feature>
<evidence type="ECO:0000313" key="4">
    <source>
        <dbReference type="EMBL" id="MBD3326695.1"/>
    </source>
</evidence>
<dbReference type="AlphaFoldDB" id="A0A9D5JYV2"/>
<name>A0A9D5JYV2_9BACT</name>
<dbReference type="PANTHER" id="PTHR43333">
    <property type="entry name" value="2-HACID_DH_C DOMAIN-CONTAINING PROTEIN"/>
    <property type="match status" value="1"/>
</dbReference>
<organism evidence="4 5">
    <name type="scientific">candidate division KSB3 bacterium</name>
    <dbReference type="NCBI Taxonomy" id="2044937"/>
    <lineage>
        <taxon>Bacteria</taxon>
        <taxon>candidate division KSB3</taxon>
    </lineage>
</organism>
<keyword evidence="1" id="KW-0560">Oxidoreductase</keyword>